<accession>A0A1I8N778</accession>
<evidence type="ECO:0000313" key="3">
    <source>
        <dbReference type="Proteomes" id="UP001652621"/>
    </source>
</evidence>
<name>A0A1I8N778_MUSDO</name>
<dbReference type="PANTHER" id="PTHR43861:SF1">
    <property type="entry name" value="TRANS-ACONITATE 2-METHYLTRANSFERASE"/>
    <property type="match status" value="1"/>
</dbReference>
<evidence type="ECO:0000259" key="1">
    <source>
        <dbReference type="Pfam" id="PF08242"/>
    </source>
</evidence>
<gene>
    <name evidence="2" type="primary">101894582</name>
    <name evidence="4" type="synonym">LOC101894582</name>
</gene>
<evidence type="ECO:0000313" key="2">
    <source>
        <dbReference type="EnsemblMetazoa" id="MDOA012276-PA"/>
    </source>
</evidence>
<dbReference type="SUPFAM" id="SSF53335">
    <property type="entry name" value="S-adenosyl-L-methionine-dependent methyltransferases"/>
    <property type="match status" value="1"/>
</dbReference>
<dbReference type="eggNOG" id="ENOG502S1MZ">
    <property type="taxonomic scope" value="Eukaryota"/>
</dbReference>
<dbReference type="VEuPathDB" id="VectorBase:MDOMA2_008813"/>
<evidence type="ECO:0000313" key="4">
    <source>
        <dbReference type="RefSeq" id="XP_005179567.1"/>
    </source>
</evidence>
<dbReference type="InterPro" id="IPR013217">
    <property type="entry name" value="Methyltransf_12"/>
</dbReference>
<proteinExistence type="predicted"/>
<feature type="domain" description="Methyltransferase type 12" evidence="1">
    <location>
        <begin position="38"/>
        <end position="137"/>
    </location>
</feature>
<reference evidence="4" key="2">
    <citation type="submission" date="2025-04" db="UniProtKB">
        <authorList>
            <consortium name="RefSeq"/>
        </authorList>
    </citation>
    <scope>IDENTIFICATION</scope>
    <source>
        <strain evidence="4">Aabys</strain>
    </source>
</reference>
<dbReference type="STRING" id="7370.A0A1I8N778"/>
<dbReference type="GeneID" id="101894582"/>
<keyword evidence="3" id="KW-1185">Reference proteome</keyword>
<dbReference type="RefSeq" id="XP_005179567.1">
    <property type="nucleotide sequence ID" value="XM_005179510.3"/>
</dbReference>
<organism evidence="2">
    <name type="scientific">Musca domestica</name>
    <name type="common">House fly</name>
    <dbReference type="NCBI Taxonomy" id="7370"/>
    <lineage>
        <taxon>Eukaryota</taxon>
        <taxon>Metazoa</taxon>
        <taxon>Ecdysozoa</taxon>
        <taxon>Arthropoda</taxon>
        <taxon>Hexapoda</taxon>
        <taxon>Insecta</taxon>
        <taxon>Pterygota</taxon>
        <taxon>Neoptera</taxon>
        <taxon>Endopterygota</taxon>
        <taxon>Diptera</taxon>
        <taxon>Brachycera</taxon>
        <taxon>Muscomorpha</taxon>
        <taxon>Muscoidea</taxon>
        <taxon>Muscidae</taxon>
        <taxon>Musca</taxon>
    </lineage>
</organism>
<dbReference type="EnsemblMetazoa" id="MDOA012276-RA">
    <property type="protein sequence ID" value="MDOA012276-PA"/>
    <property type="gene ID" value="MDOA012276"/>
</dbReference>
<sequence>MNNPELYRKANACQRCDAQQIIKEYFPQLNWNGKDSLIDLGTGSGDVLMDFVHPSLPCNFQRLVGSDINPKMVDYAQHEYGHHKNVEFRILDMATRKNLPIDLRGQFDHVTSFYALMYASDLRQTLSNILDLLRPDAGGDCLLLTLIHHHVYLSYKILAAMDKWWKYMYNMDSYIPPQIYWKNPMHKFENLMFGSGFSECHVDIQSKIFTYDNVEVFRTNMEAVCPFLPRIPQTLQSEFMDDLMYHSFQIIGINYYTMNRRAISPIPHRVAVIYARKLGQIGLK</sequence>
<dbReference type="Gene3D" id="3.40.50.150">
    <property type="entry name" value="Vaccinia Virus protein VP39"/>
    <property type="match status" value="1"/>
</dbReference>
<reference evidence="2" key="1">
    <citation type="submission" date="2020-05" db="UniProtKB">
        <authorList>
            <consortium name="EnsemblMetazoa"/>
        </authorList>
    </citation>
    <scope>IDENTIFICATION</scope>
    <source>
        <strain evidence="2">Aabys</strain>
    </source>
</reference>
<dbReference type="PANTHER" id="PTHR43861">
    <property type="entry name" value="TRANS-ACONITATE 2-METHYLTRANSFERASE-RELATED"/>
    <property type="match status" value="1"/>
</dbReference>
<dbReference type="OrthoDB" id="8300214at2759"/>
<dbReference type="VEuPathDB" id="VectorBase:MDOA012276"/>
<protein>
    <submittedName>
        <fullName evidence="4">Juvenile hormone acid O-methyltransferase</fullName>
    </submittedName>
</protein>
<dbReference type="Pfam" id="PF08242">
    <property type="entry name" value="Methyltransf_12"/>
    <property type="match status" value="1"/>
</dbReference>
<dbReference type="AlphaFoldDB" id="A0A1I8N778"/>
<dbReference type="KEGG" id="mde:101894582"/>
<dbReference type="InterPro" id="IPR029063">
    <property type="entry name" value="SAM-dependent_MTases_sf"/>
</dbReference>
<dbReference type="Proteomes" id="UP001652621">
    <property type="component" value="Unplaced"/>
</dbReference>
<dbReference type="CDD" id="cd02440">
    <property type="entry name" value="AdoMet_MTases"/>
    <property type="match status" value="1"/>
</dbReference>